<dbReference type="GO" id="GO:0005737">
    <property type="term" value="C:cytoplasm"/>
    <property type="evidence" value="ECO:0007669"/>
    <property type="project" value="UniProtKB-SubCell"/>
</dbReference>
<dbReference type="GO" id="GO:0004719">
    <property type="term" value="F:protein-L-isoaspartate (D-aspartate) O-methyltransferase activity"/>
    <property type="evidence" value="ECO:0007669"/>
    <property type="project" value="UniProtKB-EC"/>
</dbReference>
<dbReference type="KEGG" id="psyt:DSAG12_00634"/>
<dbReference type="GO" id="GO:0032259">
    <property type="term" value="P:methylation"/>
    <property type="evidence" value="ECO:0007669"/>
    <property type="project" value="UniProtKB-KW"/>
</dbReference>
<evidence type="ECO:0000256" key="1">
    <source>
        <dbReference type="ARBA" id="ARBA00004496"/>
    </source>
</evidence>
<dbReference type="Gene3D" id="3.40.50.150">
    <property type="entry name" value="Vaccinia Virus protein VP39"/>
    <property type="match status" value="1"/>
</dbReference>
<dbReference type="EC" id="2.1.1.77" evidence="3"/>
<dbReference type="EMBL" id="CP042905">
    <property type="protein sequence ID" value="QEE14817.1"/>
    <property type="molecule type" value="Genomic_DNA"/>
</dbReference>
<dbReference type="AlphaFoldDB" id="A0A5B9D7I6"/>
<dbReference type="Pfam" id="PF01135">
    <property type="entry name" value="PCMT"/>
    <property type="match status" value="1"/>
</dbReference>
<dbReference type="PANTHER" id="PTHR11579:SF0">
    <property type="entry name" value="PROTEIN-L-ISOASPARTATE(D-ASPARTATE) O-METHYLTRANSFERASE"/>
    <property type="match status" value="1"/>
</dbReference>
<dbReference type="PANTHER" id="PTHR11579">
    <property type="entry name" value="PROTEIN-L-ISOASPARTATE O-METHYLTRANSFERASE"/>
    <property type="match status" value="1"/>
</dbReference>
<dbReference type="RefSeq" id="WP_147661758.1">
    <property type="nucleotide sequence ID" value="NZ_CP042905.2"/>
</dbReference>
<accession>A0A5B9D7I6</accession>
<evidence type="ECO:0000256" key="8">
    <source>
        <dbReference type="ARBA" id="ARBA00025330"/>
    </source>
</evidence>
<organism evidence="10 11">
    <name type="scientific">Promethearchaeum syntrophicum</name>
    <dbReference type="NCBI Taxonomy" id="2594042"/>
    <lineage>
        <taxon>Archaea</taxon>
        <taxon>Promethearchaeati</taxon>
        <taxon>Promethearchaeota</taxon>
        <taxon>Promethearchaeia</taxon>
        <taxon>Promethearchaeales</taxon>
        <taxon>Promethearchaeaceae</taxon>
        <taxon>Promethearchaeum</taxon>
    </lineage>
</organism>
<reference evidence="10 11" key="1">
    <citation type="journal article" date="2020" name="Nature">
        <title>Isolation of an archaeon at the prokaryote-eukaryote interface.</title>
        <authorList>
            <person name="Imachi H."/>
            <person name="Nobu M.K."/>
            <person name="Nakahara N."/>
            <person name="Morono Y."/>
            <person name="Ogawara M."/>
            <person name="Takaki Y."/>
            <person name="Takano Y."/>
            <person name="Uematsu K."/>
            <person name="Ikuta T."/>
            <person name="Ito M."/>
            <person name="Matsui Y."/>
            <person name="Miyazaki M."/>
            <person name="Murata K."/>
            <person name="Saito Y."/>
            <person name="Sakai S."/>
            <person name="Song C."/>
            <person name="Tasumi E."/>
            <person name="Yamanaka Y."/>
            <person name="Yamaguchi T."/>
            <person name="Kamagata Y."/>
            <person name="Tamaki H."/>
            <person name="Takai K."/>
        </authorList>
    </citation>
    <scope>NUCLEOTIDE SEQUENCE [LARGE SCALE GENOMIC DNA]</scope>
    <source>
        <strain evidence="10 11">MK-D1</strain>
    </source>
</reference>
<dbReference type="SUPFAM" id="SSF53335">
    <property type="entry name" value="S-adenosyl-L-methionine-dependent methyltransferases"/>
    <property type="match status" value="1"/>
</dbReference>
<dbReference type="InterPro" id="IPR029063">
    <property type="entry name" value="SAM-dependent_MTases_sf"/>
</dbReference>
<evidence type="ECO:0000256" key="9">
    <source>
        <dbReference type="ARBA" id="ARBA00029295"/>
    </source>
</evidence>
<evidence type="ECO:0000313" key="10">
    <source>
        <dbReference type="EMBL" id="QEE14817.1"/>
    </source>
</evidence>
<keyword evidence="6" id="KW-0808">Transferase</keyword>
<comment type="catalytic activity">
    <reaction evidence="9">
        <text>[protein]-L-isoaspartate + S-adenosyl-L-methionine = [protein]-L-isoaspartate alpha-methyl ester + S-adenosyl-L-homocysteine</text>
        <dbReference type="Rhea" id="RHEA:12705"/>
        <dbReference type="Rhea" id="RHEA-COMP:12143"/>
        <dbReference type="Rhea" id="RHEA-COMP:12144"/>
        <dbReference type="ChEBI" id="CHEBI:57856"/>
        <dbReference type="ChEBI" id="CHEBI:59789"/>
        <dbReference type="ChEBI" id="CHEBI:90596"/>
        <dbReference type="ChEBI" id="CHEBI:90598"/>
        <dbReference type="EC" id="2.1.1.77"/>
    </reaction>
</comment>
<name>A0A5B9D7I6_9ARCH</name>
<comment type="similarity">
    <text evidence="2">Belongs to the methyltransferase superfamily. L-isoaspartyl/D-aspartyl protein methyltransferase family.</text>
</comment>
<evidence type="ECO:0000256" key="2">
    <source>
        <dbReference type="ARBA" id="ARBA00005369"/>
    </source>
</evidence>
<gene>
    <name evidence="10" type="ORF">DSAG12_00634</name>
</gene>
<evidence type="ECO:0000313" key="11">
    <source>
        <dbReference type="Proteomes" id="UP000321408"/>
    </source>
</evidence>
<comment type="function">
    <text evidence="8">Catalyzes the methyl esterification of L-isoaspartyl residues in peptides and proteins that result from spontaneous decomposition of normal L-aspartyl and L-asparaginyl residues. It plays a role in the repair and/or degradation of damaged proteins.</text>
</comment>
<comment type="subcellular location">
    <subcellularLocation>
        <location evidence="1">Cytoplasm</location>
    </subcellularLocation>
</comment>
<reference evidence="10 11" key="2">
    <citation type="journal article" date="2024" name="Int. J. Syst. Evol. Microbiol.">
        <title>Promethearchaeum syntrophicum gen. nov., sp. nov., an anaerobic, obligately syntrophic archaeon, the first isolate of the lineage 'Asgard' archaea, and proposal of the new archaeal phylum Promethearchaeota phyl. nov. and kingdom Promethearchaeati regn. nov.</title>
        <authorList>
            <person name="Imachi H."/>
            <person name="Nobu M.K."/>
            <person name="Kato S."/>
            <person name="Takaki Y."/>
            <person name="Miyazaki M."/>
            <person name="Miyata M."/>
            <person name="Ogawara M."/>
            <person name="Saito Y."/>
            <person name="Sakai S."/>
            <person name="Tahara Y.O."/>
            <person name="Takano Y."/>
            <person name="Tasumi E."/>
            <person name="Uematsu K."/>
            <person name="Yoshimura T."/>
            <person name="Itoh T."/>
            <person name="Ohkuma M."/>
            <person name="Takai K."/>
        </authorList>
    </citation>
    <scope>NUCLEOTIDE SEQUENCE [LARGE SCALE GENOMIC DNA]</scope>
    <source>
        <strain evidence="10 11">MK-D1</strain>
    </source>
</reference>
<evidence type="ECO:0000256" key="3">
    <source>
        <dbReference type="ARBA" id="ARBA00011890"/>
    </source>
</evidence>
<evidence type="ECO:0000256" key="7">
    <source>
        <dbReference type="ARBA" id="ARBA00022691"/>
    </source>
</evidence>
<dbReference type="Proteomes" id="UP000321408">
    <property type="component" value="Chromosome"/>
</dbReference>
<keyword evidence="11" id="KW-1185">Reference proteome</keyword>
<evidence type="ECO:0000256" key="6">
    <source>
        <dbReference type="ARBA" id="ARBA00022679"/>
    </source>
</evidence>
<evidence type="ECO:0000256" key="4">
    <source>
        <dbReference type="ARBA" id="ARBA00022490"/>
    </source>
</evidence>
<keyword evidence="4" id="KW-0963">Cytoplasm</keyword>
<proteinExistence type="inferred from homology"/>
<dbReference type="InterPro" id="IPR000682">
    <property type="entry name" value="PCMT"/>
</dbReference>
<protein>
    <recommendedName>
        <fullName evidence="3">protein-L-isoaspartate(D-aspartate) O-methyltransferase</fullName>
        <ecNumber evidence="3">2.1.1.77</ecNumber>
    </recommendedName>
</protein>
<dbReference type="GeneID" id="41328639"/>
<keyword evidence="5" id="KW-0489">Methyltransferase</keyword>
<keyword evidence="7" id="KW-0949">S-adenosyl-L-methionine</keyword>
<evidence type="ECO:0000256" key="5">
    <source>
        <dbReference type="ARBA" id="ARBA00022603"/>
    </source>
</evidence>
<sequence length="388" mass="44737">MNFQKLFQILLAKHIKMGYLRDIRIKEILGNLPLERLLTEDQLKRFILADSPVLFYYKDKKNIRTVSAPHMISMMTSMMELDSSDNVLILGSKGGIIEATISQAVEKVTIVEQHDEVASITEEAFIKLGIKNLWVQRQNPLFGLPKNGPYSKILITGAIPFIPYSLIDQLSINGILVAPLIMNHPNFQNIFQIIKQTKNLEIVNFGGVIFGPLYFTELPEINKNKDITIQKIINLIKDERKTPVLEKKEFFKEFSILPKIECHNLIFTETNEIYQNIALFKMEKEELVKECELQMSLFNPDSSPIQISFELFSPSTGEKQKINGILLKPQIPFLLKFNLKIPLKVGNFKVHFVCISLKRFRLAHTRAVFHVLKNKQLDEFEVSIEFNM</sequence>